<reference evidence="10" key="1">
    <citation type="submission" date="2021-02" db="EMBL/GenBank/DDBJ databases">
        <authorList>
            <person name="Dougan E. K."/>
            <person name="Rhodes N."/>
            <person name="Thang M."/>
            <person name="Chan C."/>
        </authorList>
    </citation>
    <scope>NUCLEOTIDE SEQUENCE</scope>
</reference>
<evidence type="ECO:0000256" key="3">
    <source>
        <dbReference type="ARBA" id="ARBA00022989"/>
    </source>
</evidence>
<evidence type="ECO:0008006" key="13">
    <source>
        <dbReference type="Google" id="ProtNLM"/>
    </source>
</evidence>
<feature type="domain" description="STAS" evidence="8">
    <location>
        <begin position="581"/>
        <end position="696"/>
    </location>
</feature>
<evidence type="ECO:0000256" key="5">
    <source>
        <dbReference type="SAM" id="MobiDB-lite"/>
    </source>
</evidence>
<feature type="transmembrane region" description="Helical" evidence="6">
    <location>
        <begin position="219"/>
        <end position="239"/>
    </location>
</feature>
<evidence type="ECO:0000313" key="10">
    <source>
        <dbReference type="EMBL" id="CAE8733625.1"/>
    </source>
</evidence>
<dbReference type="EMBL" id="CAJNNV010028961">
    <property type="protein sequence ID" value="CAE8626368.1"/>
    <property type="molecule type" value="Genomic_DNA"/>
</dbReference>
<organism evidence="10 11">
    <name type="scientific">Polarella glacialis</name>
    <name type="common">Dinoflagellate</name>
    <dbReference type="NCBI Taxonomy" id="89957"/>
    <lineage>
        <taxon>Eukaryota</taxon>
        <taxon>Sar</taxon>
        <taxon>Alveolata</taxon>
        <taxon>Dinophyceae</taxon>
        <taxon>Suessiales</taxon>
        <taxon>Suessiaceae</taxon>
        <taxon>Polarella</taxon>
    </lineage>
</organism>
<dbReference type="InterPro" id="IPR036513">
    <property type="entry name" value="STAS_dom_sf"/>
</dbReference>
<evidence type="ECO:0000313" key="11">
    <source>
        <dbReference type="Proteomes" id="UP000626109"/>
    </source>
</evidence>
<dbReference type="Pfam" id="PF01740">
    <property type="entry name" value="STAS"/>
    <property type="match status" value="1"/>
</dbReference>
<feature type="region of interest" description="Disordered" evidence="5">
    <location>
        <begin position="75"/>
        <end position="97"/>
    </location>
</feature>
<dbReference type="PROSITE" id="PS50801">
    <property type="entry name" value="STAS"/>
    <property type="match status" value="1"/>
</dbReference>
<feature type="domain" description="Cyclic nucleotide-binding" evidence="7">
    <location>
        <begin position="738"/>
        <end position="838"/>
    </location>
</feature>
<dbReference type="EMBL" id="CAJNNW010036368">
    <property type="protein sequence ID" value="CAE8733625.1"/>
    <property type="molecule type" value="Genomic_DNA"/>
</dbReference>
<dbReference type="Proteomes" id="UP000626109">
    <property type="component" value="Unassembled WGS sequence"/>
</dbReference>
<sequence>MVAAMECSPDSTSSSYDGRLEEALLGQTQPHRRRTPSSGQISELDSWGASGTRARLLSSPNSNVGDVLKADVSSPMWSRRVHPDRATSPDVKTGPPSDLVQPAGGLIGEANTGDTNGFADALAKVPGLLIGTTVNIMLCVPFGLAFFPATWEPFPLPRAIGLQMFLVSTLIGQVAMTVGSDFSCSMGMMMVENIPFMHSIARSIIEVQGTGLDAMSTTITAFAISTILMGICFMALGQYQLGKAVSYFPRHFLIGCIGGIGIFVTQTGFEVSTGVPWSWTWMSLERYGSQELFYLWLVAAVLVLILNIALRFIRWSLFPPFFFVGIIPVFYLALLTLGISPDIARENSWLFEHPPMTDVLILWTSFDFSSVRWDLILAQTPTMVALTLFGLMHAPINIPSLSMSTGTEVDMNQELIVHGWSNILSGCLGGLPNYLCYSNSLLYYKCGGGGRLSGFVLCTILLAAIVAGPGAIAYVPRCMAGCLLIHVGLELSKEALVDSLEAFDTFEYTSVLLITIVMTTMGMTAGLGFGLVLSAVSFTLQHMRHCDPIRGVMPAATLRSSFRRTREERDLLYESLRHARVVQLQGTLFFGNATVLSSCCEEMLAASDGDIHVLVLDFTLVRSLESSAAETIAKISTVTRRHGAVLIYNRGSTEGFPTSSPLSDSLSKLISQSGNANDSSPDLHISDDLDDALAWTEDFFLTKARSQGLLPCRPPVLAEEDGHDAEALPLALQQLRALCPSEDTDVAVRLLAHMERRTIPSGTILWRQGDPSTFCMLLSEGLLQNRLEEEAGTAEDCRPGCLVGEYHFINKERRMGTLSAKENSIVYALGASEFEAMLKEDPYAGFVLARVSIHYLGLRCHNVANRIWDTRCLPI</sequence>
<evidence type="ECO:0000256" key="6">
    <source>
        <dbReference type="SAM" id="Phobius"/>
    </source>
</evidence>
<evidence type="ECO:0000313" key="12">
    <source>
        <dbReference type="Proteomes" id="UP000654075"/>
    </source>
</evidence>
<evidence type="ECO:0000256" key="1">
    <source>
        <dbReference type="ARBA" id="ARBA00004141"/>
    </source>
</evidence>
<dbReference type="SUPFAM" id="SSF51206">
    <property type="entry name" value="cAMP-binding domain-like"/>
    <property type="match status" value="1"/>
</dbReference>
<comment type="subcellular location">
    <subcellularLocation>
        <location evidence="1">Membrane</location>
        <topology evidence="1">Multi-pass membrane protein</topology>
    </subcellularLocation>
</comment>
<evidence type="ECO:0000259" key="7">
    <source>
        <dbReference type="PROSITE" id="PS50042"/>
    </source>
</evidence>
<feature type="transmembrane region" description="Helical" evidence="6">
    <location>
        <begin position="511"/>
        <end position="540"/>
    </location>
</feature>
<dbReference type="InterPro" id="IPR002645">
    <property type="entry name" value="STAS_dom"/>
</dbReference>
<feature type="transmembrane region" description="Helical" evidence="6">
    <location>
        <begin position="292"/>
        <end position="310"/>
    </location>
</feature>
<dbReference type="Proteomes" id="UP000654075">
    <property type="component" value="Unassembled WGS sequence"/>
</dbReference>
<dbReference type="AlphaFoldDB" id="A0A813LNV8"/>
<proteinExistence type="predicted"/>
<accession>A0A813LNV8</accession>
<evidence type="ECO:0000313" key="9">
    <source>
        <dbReference type="EMBL" id="CAE8626368.1"/>
    </source>
</evidence>
<protein>
    <recommendedName>
        <fullName evidence="13">Sulfate transporter</fullName>
    </recommendedName>
</protein>
<gene>
    <name evidence="9" type="ORF">PGLA1383_LOCUS43298</name>
    <name evidence="10" type="ORF">PGLA2088_LOCUS46916</name>
</gene>
<evidence type="ECO:0000256" key="2">
    <source>
        <dbReference type="ARBA" id="ARBA00022692"/>
    </source>
</evidence>
<comment type="caution">
    <text evidence="10">The sequence shown here is derived from an EMBL/GenBank/DDBJ whole genome shotgun (WGS) entry which is preliminary data.</text>
</comment>
<evidence type="ECO:0000256" key="4">
    <source>
        <dbReference type="ARBA" id="ARBA00023136"/>
    </source>
</evidence>
<dbReference type="CDD" id="cd07042">
    <property type="entry name" value="STAS_SulP_like_sulfate_transporter"/>
    <property type="match status" value="1"/>
</dbReference>
<dbReference type="Gene3D" id="2.60.120.10">
    <property type="entry name" value="Jelly Rolls"/>
    <property type="match status" value="1"/>
</dbReference>
<dbReference type="SUPFAM" id="SSF52091">
    <property type="entry name" value="SpoIIaa-like"/>
    <property type="match status" value="1"/>
</dbReference>
<dbReference type="InterPro" id="IPR014710">
    <property type="entry name" value="RmlC-like_jellyroll"/>
</dbReference>
<keyword evidence="4 6" id="KW-0472">Membrane</keyword>
<feature type="region of interest" description="Disordered" evidence="5">
    <location>
        <begin position="1"/>
        <end position="45"/>
    </location>
</feature>
<feature type="transmembrane region" description="Helical" evidence="6">
    <location>
        <begin position="251"/>
        <end position="272"/>
    </location>
</feature>
<dbReference type="Pfam" id="PF00027">
    <property type="entry name" value="cNMP_binding"/>
    <property type="match status" value="1"/>
</dbReference>
<keyword evidence="3 6" id="KW-1133">Transmembrane helix</keyword>
<feature type="transmembrane region" description="Helical" evidence="6">
    <location>
        <begin position="128"/>
        <end position="147"/>
    </location>
</feature>
<name>A0A813LNV8_POLGL</name>
<dbReference type="Gene3D" id="3.30.750.24">
    <property type="entry name" value="STAS domain"/>
    <property type="match status" value="1"/>
</dbReference>
<dbReference type="PANTHER" id="PTHR43310:SF4">
    <property type="entry name" value="AFR304WP"/>
    <property type="match status" value="1"/>
</dbReference>
<dbReference type="OrthoDB" id="409725at2759"/>
<dbReference type="CDD" id="cd00038">
    <property type="entry name" value="CAP_ED"/>
    <property type="match status" value="1"/>
</dbReference>
<dbReference type="InterPro" id="IPR018490">
    <property type="entry name" value="cNMP-bd_dom_sf"/>
</dbReference>
<feature type="transmembrane region" description="Helical" evidence="6">
    <location>
        <begin position="317"/>
        <end position="339"/>
    </location>
</feature>
<dbReference type="Pfam" id="PF00916">
    <property type="entry name" value="Sulfate_transp"/>
    <property type="match status" value="1"/>
</dbReference>
<dbReference type="PANTHER" id="PTHR43310">
    <property type="entry name" value="SULFATE TRANSPORTER YBAR-RELATED"/>
    <property type="match status" value="1"/>
</dbReference>
<dbReference type="InterPro" id="IPR000595">
    <property type="entry name" value="cNMP-bd_dom"/>
</dbReference>
<dbReference type="PROSITE" id="PS50042">
    <property type="entry name" value="CNMP_BINDING_3"/>
    <property type="match status" value="1"/>
</dbReference>
<dbReference type="InterPro" id="IPR011547">
    <property type="entry name" value="SLC26A/SulP_dom"/>
</dbReference>
<keyword evidence="12" id="KW-1185">Reference proteome</keyword>
<feature type="transmembrane region" description="Helical" evidence="6">
    <location>
        <begin position="375"/>
        <end position="394"/>
    </location>
</feature>
<dbReference type="GO" id="GO:0016020">
    <property type="term" value="C:membrane"/>
    <property type="evidence" value="ECO:0007669"/>
    <property type="project" value="UniProtKB-SubCell"/>
</dbReference>
<feature type="transmembrane region" description="Helical" evidence="6">
    <location>
        <begin position="452"/>
        <end position="475"/>
    </location>
</feature>
<dbReference type="OMA" id="ENEDFWF"/>
<dbReference type="InterPro" id="IPR052706">
    <property type="entry name" value="Membrane-Transporter-like"/>
</dbReference>
<keyword evidence="2 6" id="KW-0812">Transmembrane</keyword>
<evidence type="ECO:0000259" key="8">
    <source>
        <dbReference type="PROSITE" id="PS50801"/>
    </source>
</evidence>
<feature type="transmembrane region" description="Helical" evidence="6">
    <location>
        <begin position="159"/>
        <end position="179"/>
    </location>
</feature>